<dbReference type="GO" id="GO:0003723">
    <property type="term" value="F:RNA binding"/>
    <property type="evidence" value="ECO:0007669"/>
    <property type="project" value="UniProtKB-UniRule"/>
</dbReference>
<dbReference type="AlphaFoldDB" id="A0A1Y5MQ72"/>
<keyword evidence="6" id="KW-0460">Magnesium</keyword>
<evidence type="ECO:0000256" key="12">
    <source>
        <dbReference type="PROSITE-ProRule" id="PRU01085"/>
    </source>
</evidence>
<keyword evidence="9 12" id="KW-0238">DNA-binding</keyword>
<dbReference type="PANTHER" id="PTHR39639:SF1">
    <property type="entry name" value="DUF262 DOMAIN-CONTAINING PROTEIN"/>
    <property type="match status" value="1"/>
</dbReference>
<keyword evidence="7" id="KW-0694">RNA-binding</keyword>
<dbReference type="REBASE" id="208095">
    <property type="entry name" value="Cco2899ORF8675P"/>
</dbReference>
<keyword evidence="2 12" id="KW-0540">Nuclease</keyword>
<dbReference type="EMBL" id="NDYO01000012">
    <property type="protein sequence ID" value="OUT10751.1"/>
    <property type="molecule type" value="Genomic_DNA"/>
</dbReference>
<dbReference type="GO" id="GO:0051607">
    <property type="term" value="P:defense response to virus"/>
    <property type="evidence" value="ECO:0007669"/>
    <property type="project" value="UniProtKB-KW"/>
</dbReference>
<organism evidence="14 15">
    <name type="scientific">Campylobacter concisus</name>
    <dbReference type="NCBI Taxonomy" id="199"/>
    <lineage>
        <taxon>Bacteria</taxon>
        <taxon>Pseudomonadati</taxon>
        <taxon>Campylobacterota</taxon>
        <taxon>Epsilonproteobacteria</taxon>
        <taxon>Campylobacterales</taxon>
        <taxon>Campylobacteraceae</taxon>
        <taxon>Campylobacter</taxon>
    </lineage>
</organism>
<evidence type="ECO:0000256" key="11">
    <source>
        <dbReference type="ARBA" id="ARBA00046380"/>
    </source>
</evidence>
<evidence type="ECO:0000256" key="5">
    <source>
        <dbReference type="ARBA" id="ARBA00022801"/>
    </source>
</evidence>
<comment type="subunit">
    <text evidence="11">Monomer. Binds crRNA and tracrRNA.</text>
</comment>
<proteinExistence type="predicted"/>
<gene>
    <name evidence="14" type="ORF">B9N62_08675</name>
</gene>
<dbReference type="InterPro" id="IPR002711">
    <property type="entry name" value="HNH"/>
</dbReference>
<keyword evidence="3" id="KW-0479">Metal-binding</keyword>
<evidence type="ECO:0000313" key="14">
    <source>
        <dbReference type="EMBL" id="OUT10751.1"/>
    </source>
</evidence>
<dbReference type="SMART" id="SM00507">
    <property type="entry name" value="HNHc"/>
    <property type="match status" value="1"/>
</dbReference>
<evidence type="ECO:0000256" key="10">
    <source>
        <dbReference type="ARBA" id="ARBA00023211"/>
    </source>
</evidence>
<sequence>MKIELKKITIRELVNGYVRDEENGQVIGYGGALNIRPKYQREFVYGDKQRDAVINTCLWGFPLNTMYWVKNGENEYEVLDGQQRTISICDFVNGDFSLDKMAFKAEWASSVTAFHTMPDDKKEKFLNYELMIYICEGSDSEKLEWFKTINIAGEKLSDQELRNAVFTSQWLSDAKVKFSKRNCLAAQKGSGYLKDDPIRQEILERVITWKVGSKAAEDIEKYMAHQKQMGAQNADELWLYFSGVIDWVKAKFSNYRKEMKGLEWGFLYNKFKDKSLDANELEEKISLLMKDSEVNNKKGIYEYVLSNDEKFLNLRAFDDDIKRETYENQGGICPHCGQKFEIEQMDADHIIPWSKGGKTVRENCQMLCAECNRKKGNR</sequence>
<evidence type="ECO:0000256" key="2">
    <source>
        <dbReference type="ARBA" id="ARBA00022722"/>
    </source>
</evidence>
<dbReference type="GO" id="GO:0016787">
    <property type="term" value="F:hydrolase activity"/>
    <property type="evidence" value="ECO:0007669"/>
    <property type="project" value="UniProtKB-KW"/>
</dbReference>
<keyword evidence="8" id="KW-0051">Antiviral defense</keyword>
<dbReference type="GO" id="GO:0003677">
    <property type="term" value="F:DNA binding"/>
    <property type="evidence" value="ECO:0007669"/>
    <property type="project" value="UniProtKB-UniRule"/>
</dbReference>
<evidence type="ECO:0000256" key="4">
    <source>
        <dbReference type="ARBA" id="ARBA00022759"/>
    </source>
</evidence>
<dbReference type="Pfam" id="PF03235">
    <property type="entry name" value="GmrSD_N"/>
    <property type="match status" value="1"/>
</dbReference>
<evidence type="ECO:0000256" key="8">
    <source>
        <dbReference type="ARBA" id="ARBA00023118"/>
    </source>
</evidence>
<reference evidence="14 15" key="1">
    <citation type="submission" date="2017-04" db="EMBL/GenBank/DDBJ databases">
        <title>Complete genome of Campylobacter concisus ATCC 33237T and draft genomes for an additional eight well characterized C. concisus strains.</title>
        <authorList>
            <person name="Cornelius A.J."/>
            <person name="Miller W.G."/>
            <person name="Lastovica A.J."/>
            <person name="On S.L."/>
            <person name="French N.P."/>
            <person name="Vandenberg O."/>
            <person name="Biggs P.J."/>
        </authorList>
    </citation>
    <scope>NUCLEOTIDE SEQUENCE [LARGE SCALE GENOMIC DNA]</scope>
    <source>
        <strain evidence="14 15">Lasto28.99</strain>
    </source>
</reference>
<dbReference type="GO" id="GO:0008270">
    <property type="term" value="F:zinc ion binding"/>
    <property type="evidence" value="ECO:0007669"/>
    <property type="project" value="InterPro"/>
</dbReference>
<comment type="caution">
    <text evidence="14">The sequence shown here is derived from an EMBL/GenBank/DDBJ whole genome shotgun (WGS) entry which is preliminary data.</text>
</comment>
<name>A0A1Y5MQ72_9BACT</name>
<dbReference type="CDD" id="cd00085">
    <property type="entry name" value="HNHc"/>
    <property type="match status" value="1"/>
</dbReference>
<feature type="domain" description="HNH Cas9-type" evidence="13">
    <location>
        <begin position="278"/>
        <end position="378"/>
    </location>
</feature>
<keyword evidence="4 12" id="KW-0255">Endonuclease</keyword>
<dbReference type="InterPro" id="IPR033114">
    <property type="entry name" value="HNH_CAS9"/>
</dbReference>
<dbReference type="PANTHER" id="PTHR39639">
    <property type="entry name" value="CHROMOSOME 16, WHOLE GENOME SHOTGUN SEQUENCE"/>
    <property type="match status" value="1"/>
</dbReference>
<dbReference type="Gene3D" id="1.10.30.50">
    <property type="match status" value="1"/>
</dbReference>
<evidence type="ECO:0000313" key="15">
    <source>
        <dbReference type="Proteomes" id="UP000195967"/>
    </source>
</evidence>
<evidence type="ECO:0000259" key="13">
    <source>
        <dbReference type="PROSITE" id="PS51749"/>
    </source>
</evidence>
<dbReference type="RefSeq" id="WP_087585158.1">
    <property type="nucleotide sequence ID" value="NZ_CABMKR010000012.1"/>
</dbReference>
<dbReference type="InterPro" id="IPR003615">
    <property type="entry name" value="HNH_nuc"/>
</dbReference>
<dbReference type="GO" id="GO:0004519">
    <property type="term" value="F:endonuclease activity"/>
    <property type="evidence" value="ECO:0007669"/>
    <property type="project" value="UniProtKB-UniRule"/>
</dbReference>
<evidence type="ECO:0000256" key="6">
    <source>
        <dbReference type="ARBA" id="ARBA00022842"/>
    </source>
</evidence>
<dbReference type="InterPro" id="IPR004919">
    <property type="entry name" value="GmrSD_N"/>
</dbReference>
<evidence type="ECO:0000256" key="9">
    <source>
        <dbReference type="ARBA" id="ARBA00023125"/>
    </source>
</evidence>
<dbReference type="PROSITE" id="PS51749">
    <property type="entry name" value="HNH_CAS9"/>
    <property type="match status" value="1"/>
</dbReference>
<keyword evidence="5 12" id="KW-0378">Hydrolase</keyword>
<evidence type="ECO:0000256" key="7">
    <source>
        <dbReference type="ARBA" id="ARBA00022884"/>
    </source>
</evidence>
<keyword evidence="10" id="KW-0464">Manganese</keyword>
<protein>
    <submittedName>
        <fullName evidence="14">HNH endonuclease</fullName>
    </submittedName>
</protein>
<accession>A0A1Y5MQ72</accession>
<evidence type="ECO:0000256" key="3">
    <source>
        <dbReference type="ARBA" id="ARBA00022723"/>
    </source>
</evidence>
<evidence type="ECO:0000256" key="1">
    <source>
        <dbReference type="ARBA" id="ARBA00001946"/>
    </source>
</evidence>
<comment type="cofactor">
    <cofactor evidence="1">
        <name>Mg(2+)</name>
        <dbReference type="ChEBI" id="CHEBI:18420"/>
    </cofactor>
</comment>
<dbReference type="Pfam" id="PF01844">
    <property type="entry name" value="HNH"/>
    <property type="match status" value="1"/>
</dbReference>
<dbReference type="Proteomes" id="UP000195967">
    <property type="component" value="Unassembled WGS sequence"/>
</dbReference>